<dbReference type="PANTHER" id="PTHR36173:SF2">
    <property type="entry name" value="RIBONUCLEASE VAPC16"/>
    <property type="match status" value="1"/>
</dbReference>
<dbReference type="EMBL" id="JADEVV010000030">
    <property type="protein sequence ID" value="MBE9254420.1"/>
    <property type="molecule type" value="Genomic_DNA"/>
</dbReference>
<keyword evidence="3" id="KW-1185">Reference proteome</keyword>
<organism evidence="2 3">
    <name type="scientific">Synechocystis salina LEGE 00031</name>
    <dbReference type="NCBI Taxonomy" id="1828736"/>
    <lineage>
        <taxon>Bacteria</taxon>
        <taxon>Bacillati</taxon>
        <taxon>Cyanobacteriota</taxon>
        <taxon>Cyanophyceae</taxon>
        <taxon>Synechococcales</taxon>
        <taxon>Merismopediaceae</taxon>
        <taxon>Synechocystis</taxon>
    </lineage>
</organism>
<dbReference type="InterPro" id="IPR052919">
    <property type="entry name" value="TA_system_RNase"/>
</dbReference>
<gene>
    <name evidence="2" type="ORF">IQ217_11320</name>
</gene>
<dbReference type="SUPFAM" id="SSF88723">
    <property type="entry name" value="PIN domain-like"/>
    <property type="match status" value="1"/>
</dbReference>
<dbReference type="PANTHER" id="PTHR36173">
    <property type="entry name" value="RIBONUCLEASE VAPC16-RELATED"/>
    <property type="match status" value="1"/>
</dbReference>
<dbReference type="InterPro" id="IPR041705">
    <property type="entry name" value="PIN_Sll0205"/>
</dbReference>
<reference evidence="2 3" key="1">
    <citation type="submission" date="2020-10" db="EMBL/GenBank/DDBJ databases">
        <authorList>
            <person name="Castelo-Branco R."/>
            <person name="Eusebio N."/>
            <person name="Adriana R."/>
            <person name="Vieira A."/>
            <person name="Brugerolle De Fraissinette N."/>
            <person name="Rezende De Castro R."/>
            <person name="Schneider M.P."/>
            <person name="Vasconcelos V."/>
            <person name="Leao P.N."/>
        </authorList>
    </citation>
    <scope>NUCLEOTIDE SEQUENCE [LARGE SCALE GENOMIC DNA]</scope>
    <source>
        <strain evidence="2 3">LEGE 00031</strain>
    </source>
</reference>
<evidence type="ECO:0000313" key="2">
    <source>
        <dbReference type="EMBL" id="MBE9254420.1"/>
    </source>
</evidence>
<accession>A0ABR9VSU4</accession>
<dbReference type="InterPro" id="IPR029060">
    <property type="entry name" value="PIN-like_dom_sf"/>
</dbReference>
<evidence type="ECO:0000259" key="1">
    <source>
        <dbReference type="Pfam" id="PF01850"/>
    </source>
</evidence>
<feature type="domain" description="PIN" evidence="1">
    <location>
        <begin position="4"/>
        <end position="122"/>
    </location>
</feature>
<dbReference type="Pfam" id="PF01850">
    <property type="entry name" value="PIN"/>
    <property type="match status" value="1"/>
</dbReference>
<evidence type="ECO:0000313" key="3">
    <source>
        <dbReference type="Proteomes" id="UP000658720"/>
    </source>
</evidence>
<dbReference type="Gene3D" id="3.40.50.1010">
    <property type="entry name" value="5'-nuclease"/>
    <property type="match status" value="1"/>
</dbReference>
<proteinExistence type="predicted"/>
<dbReference type="Proteomes" id="UP000658720">
    <property type="component" value="Unassembled WGS sequence"/>
</dbReference>
<dbReference type="RefSeq" id="WP_194020015.1">
    <property type="nucleotide sequence ID" value="NZ_JADEVV010000030.1"/>
</dbReference>
<dbReference type="InterPro" id="IPR002716">
    <property type="entry name" value="PIN_dom"/>
</dbReference>
<comment type="caution">
    <text evidence="2">The sequence shown here is derived from an EMBL/GenBank/DDBJ whole genome shotgun (WGS) entry which is preliminary data.</text>
</comment>
<dbReference type="CDD" id="cd09872">
    <property type="entry name" value="PIN_Sll0205-like"/>
    <property type="match status" value="1"/>
</dbReference>
<protein>
    <submittedName>
        <fullName evidence="2">Type II toxin-antitoxin system VapC family toxin</fullName>
    </submittedName>
</protein>
<sequence length="128" mass="14931">MKLLFDTHIILWYLEGNTNLNRNLIPVIKNPQNKLHASMASLWEVSIKVGLGKLLLDRPFCELKENLRENDFKIIDITFSDTLCNESLPLHHRDPFDRILISQAINRSMTLVSQDSKFKQYPVKILEL</sequence>
<name>A0ABR9VSU4_9SYNC</name>